<dbReference type="Pfam" id="PF23559">
    <property type="entry name" value="WHD_DRP"/>
    <property type="match status" value="1"/>
</dbReference>
<accession>A0AAD9X267</accession>
<dbReference type="PANTHER" id="PTHR33463">
    <property type="entry name" value="NB-ARC DOMAIN-CONTAINING PROTEIN-RELATED"/>
    <property type="match status" value="1"/>
</dbReference>
<keyword evidence="4" id="KW-0611">Plant defense</keyword>
<keyword evidence="2" id="KW-0433">Leucine-rich repeat</keyword>
<feature type="domain" description="NB-ARC" evidence="6">
    <location>
        <begin position="162"/>
        <end position="321"/>
    </location>
</feature>
<dbReference type="SUPFAM" id="SSF52058">
    <property type="entry name" value="L domain-like"/>
    <property type="match status" value="1"/>
</dbReference>
<dbReference type="InterPro" id="IPR032675">
    <property type="entry name" value="LRR_dom_sf"/>
</dbReference>
<dbReference type="AlphaFoldDB" id="A0AAD9X267"/>
<dbReference type="PANTHER" id="PTHR33463:SF220">
    <property type="entry name" value="NB-ARC DOMAIN-CONTAINING PROTEIN"/>
    <property type="match status" value="1"/>
</dbReference>
<dbReference type="GO" id="GO:0006952">
    <property type="term" value="P:defense response"/>
    <property type="evidence" value="ECO:0007669"/>
    <property type="project" value="UniProtKB-KW"/>
</dbReference>
<comment type="caution">
    <text evidence="8">The sequence shown here is derived from an EMBL/GenBank/DDBJ whole genome shotgun (WGS) entry which is preliminary data.</text>
</comment>
<evidence type="ECO:0000256" key="5">
    <source>
        <dbReference type="SAM" id="Coils"/>
    </source>
</evidence>
<reference evidence="8" key="1">
    <citation type="journal article" date="2023" name="Plant J.">
        <title>Genome sequences and population genomics provide insights into the demographic history, inbreeding, and mutation load of two 'living fossil' tree species of Dipteronia.</title>
        <authorList>
            <person name="Feng Y."/>
            <person name="Comes H.P."/>
            <person name="Chen J."/>
            <person name="Zhu S."/>
            <person name="Lu R."/>
            <person name="Zhang X."/>
            <person name="Li P."/>
            <person name="Qiu J."/>
            <person name="Olsen K.M."/>
            <person name="Qiu Y."/>
        </authorList>
    </citation>
    <scope>NUCLEOTIDE SEQUENCE</scope>
    <source>
        <strain evidence="8">KIB01</strain>
    </source>
</reference>
<dbReference type="Gene3D" id="1.10.10.10">
    <property type="entry name" value="Winged helix-like DNA-binding domain superfamily/Winged helix DNA-binding domain"/>
    <property type="match status" value="1"/>
</dbReference>
<dbReference type="SUPFAM" id="SSF52540">
    <property type="entry name" value="P-loop containing nucleoside triphosphate hydrolases"/>
    <property type="match status" value="1"/>
</dbReference>
<comment type="similarity">
    <text evidence="1">Belongs to the disease resistance NB-LRR family.</text>
</comment>
<evidence type="ECO:0000259" key="6">
    <source>
        <dbReference type="Pfam" id="PF00931"/>
    </source>
</evidence>
<feature type="coiled-coil region" evidence="5">
    <location>
        <begin position="25"/>
        <end position="92"/>
    </location>
</feature>
<proteinExistence type="inferred from homology"/>
<evidence type="ECO:0000256" key="3">
    <source>
        <dbReference type="ARBA" id="ARBA00022737"/>
    </source>
</evidence>
<keyword evidence="5" id="KW-0175">Coiled coil</keyword>
<dbReference type="GO" id="GO:0043531">
    <property type="term" value="F:ADP binding"/>
    <property type="evidence" value="ECO:0007669"/>
    <property type="project" value="InterPro"/>
</dbReference>
<dbReference type="Pfam" id="PF00931">
    <property type="entry name" value="NB-ARC"/>
    <property type="match status" value="1"/>
</dbReference>
<dbReference type="InterPro" id="IPR027417">
    <property type="entry name" value="P-loop_NTPase"/>
</dbReference>
<evidence type="ECO:0000256" key="4">
    <source>
        <dbReference type="ARBA" id="ARBA00022821"/>
    </source>
</evidence>
<feature type="domain" description="Disease resistance protein winged helix" evidence="7">
    <location>
        <begin position="377"/>
        <end position="446"/>
    </location>
</feature>
<evidence type="ECO:0000313" key="8">
    <source>
        <dbReference type="EMBL" id="KAK2651390.1"/>
    </source>
</evidence>
<evidence type="ECO:0008006" key="10">
    <source>
        <dbReference type="Google" id="ProtNLM"/>
    </source>
</evidence>
<keyword evidence="3" id="KW-0677">Repeat</keyword>
<protein>
    <recommendedName>
        <fullName evidence="10">AAA+ ATPase domain-containing protein</fullName>
    </recommendedName>
</protein>
<evidence type="ECO:0000256" key="1">
    <source>
        <dbReference type="ARBA" id="ARBA00008894"/>
    </source>
</evidence>
<dbReference type="PRINTS" id="PR00364">
    <property type="entry name" value="DISEASERSIST"/>
</dbReference>
<dbReference type="InterPro" id="IPR050905">
    <property type="entry name" value="Plant_NBS-LRR"/>
</dbReference>
<dbReference type="FunFam" id="3.40.50.300:FF:001091">
    <property type="entry name" value="Probable disease resistance protein At1g61300"/>
    <property type="match status" value="1"/>
</dbReference>
<dbReference type="InterPro" id="IPR002182">
    <property type="entry name" value="NB-ARC"/>
</dbReference>
<dbReference type="InterPro" id="IPR036388">
    <property type="entry name" value="WH-like_DNA-bd_sf"/>
</dbReference>
<dbReference type="InterPro" id="IPR058922">
    <property type="entry name" value="WHD_DRP"/>
</dbReference>
<dbReference type="Gene3D" id="3.80.10.10">
    <property type="entry name" value="Ribonuclease Inhibitor"/>
    <property type="match status" value="1"/>
</dbReference>
<keyword evidence="9" id="KW-1185">Reference proteome</keyword>
<gene>
    <name evidence="8" type="ORF">Ddye_011246</name>
</gene>
<name>A0AAD9X267_9ROSI</name>
<sequence length="564" mass="65266">MDLVSPVVDVFNRVWDCTVKRSDPIRHLRENLQSLEEAKRELEDISRDVESNVRRLEEQQHSRRTNQVKGWLEAVDRTLKEVEDTLQRGDQEIQKRCLGNWSPKNCCSAYKLGKDVIKKLTAVKELAIKGHFDVVADKLPPAAVDVRPMEKTVGTESRFSQLWRYVQDRSVGIIGIYGMGGVGKTTLLKKLNNKFMDANHDFDLVIWVVVSKEVNLLKIQEVIRKKVEISDAMWKQMDNEDERAAELYKRLSNKKFVLLLDDIWQRIDLSKVGVPVSDKCKIVFTTRSEDVCNHMEAHERFKVECLSPEVAWELFQQKLGKDALSSHPEEWRHAIKLLQSYPSEFPGMEDTVLLTLKFSYDSLTSDILKSCFIYCSIYPEDHDIDEDEIIDLWIGEGFLRDIDNIYDARNKGKYILGSLKLACLLETGFESRKCHVKMHDVLRNMALWIASELKNKILVQEFVELSEVKSSMTNWKEAKRISLWRLNIEALTESPSCPYLPTTTTLFVRDTHLERFPNNFFRPMCALILLDLSSNRNLMELPAEIGELVNLQYLNVSFTGIKTI</sequence>
<evidence type="ECO:0000256" key="2">
    <source>
        <dbReference type="ARBA" id="ARBA00022614"/>
    </source>
</evidence>
<dbReference type="Proteomes" id="UP001280121">
    <property type="component" value="Unassembled WGS sequence"/>
</dbReference>
<dbReference type="Gene3D" id="3.40.50.300">
    <property type="entry name" value="P-loop containing nucleotide triphosphate hydrolases"/>
    <property type="match status" value="1"/>
</dbReference>
<dbReference type="EMBL" id="JANJYI010000004">
    <property type="protein sequence ID" value="KAK2651390.1"/>
    <property type="molecule type" value="Genomic_DNA"/>
</dbReference>
<dbReference type="FunFam" id="1.10.10.10:FF:000322">
    <property type="entry name" value="Probable disease resistance protein At1g63360"/>
    <property type="match status" value="1"/>
</dbReference>
<evidence type="ECO:0000313" key="9">
    <source>
        <dbReference type="Proteomes" id="UP001280121"/>
    </source>
</evidence>
<evidence type="ECO:0000259" key="7">
    <source>
        <dbReference type="Pfam" id="PF23559"/>
    </source>
</evidence>
<organism evidence="8 9">
    <name type="scientific">Dipteronia dyeriana</name>
    <dbReference type="NCBI Taxonomy" id="168575"/>
    <lineage>
        <taxon>Eukaryota</taxon>
        <taxon>Viridiplantae</taxon>
        <taxon>Streptophyta</taxon>
        <taxon>Embryophyta</taxon>
        <taxon>Tracheophyta</taxon>
        <taxon>Spermatophyta</taxon>
        <taxon>Magnoliopsida</taxon>
        <taxon>eudicotyledons</taxon>
        <taxon>Gunneridae</taxon>
        <taxon>Pentapetalae</taxon>
        <taxon>rosids</taxon>
        <taxon>malvids</taxon>
        <taxon>Sapindales</taxon>
        <taxon>Sapindaceae</taxon>
        <taxon>Hippocastanoideae</taxon>
        <taxon>Acereae</taxon>
        <taxon>Dipteronia</taxon>
    </lineage>
</organism>